<evidence type="ECO:0000313" key="2">
    <source>
        <dbReference type="Proteomes" id="UP001185092"/>
    </source>
</evidence>
<keyword evidence="2" id="KW-1185">Reference proteome</keyword>
<dbReference type="EMBL" id="JAVDQD010000001">
    <property type="protein sequence ID" value="MDR6238243.1"/>
    <property type="molecule type" value="Genomic_DNA"/>
</dbReference>
<evidence type="ECO:0000313" key="1">
    <source>
        <dbReference type="EMBL" id="MDR6238243.1"/>
    </source>
</evidence>
<comment type="caution">
    <text evidence="1">The sequence shown here is derived from an EMBL/GenBank/DDBJ whole genome shotgun (WGS) entry which is preliminary data.</text>
</comment>
<sequence length="157" mass="17833">MRLAEFKNILDQINEINFSDSFGNPIAPHFHITEVGQVSKKYIDCGGTVREDVFVNFQLWHAEDYDHRLSPSKLLDIIKVSEEQLQLQDADIEVEYQGNTIGKYALEFIDGKFVLENKNTNCLAQDQCGIPEEKLPKKKIKVRLGEQPTCSPNSGCC</sequence>
<dbReference type="RefSeq" id="WP_309937714.1">
    <property type="nucleotide sequence ID" value="NZ_AP025305.1"/>
</dbReference>
<dbReference type="Pfam" id="PF20001">
    <property type="entry name" value="DUF6428"/>
    <property type="match status" value="1"/>
</dbReference>
<organism evidence="1 2">
    <name type="scientific">Aureibacter tunicatorum</name>
    <dbReference type="NCBI Taxonomy" id="866807"/>
    <lineage>
        <taxon>Bacteria</taxon>
        <taxon>Pseudomonadati</taxon>
        <taxon>Bacteroidota</taxon>
        <taxon>Cytophagia</taxon>
        <taxon>Cytophagales</taxon>
        <taxon>Persicobacteraceae</taxon>
        <taxon>Aureibacter</taxon>
    </lineage>
</organism>
<proteinExistence type="predicted"/>
<protein>
    <submittedName>
        <fullName evidence="1">Uncharacterized protein</fullName>
    </submittedName>
</protein>
<reference evidence="1" key="1">
    <citation type="submission" date="2023-07" db="EMBL/GenBank/DDBJ databases">
        <title>Genomic Encyclopedia of Type Strains, Phase IV (KMG-IV): sequencing the most valuable type-strain genomes for metagenomic binning, comparative biology and taxonomic classification.</title>
        <authorList>
            <person name="Goeker M."/>
        </authorList>
    </citation>
    <scope>NUCLEOTIDE SEQUENCE</scope>
    <source>
        <strain evidence="1">DSM 26174</strain>
    </source>
</reference>
<accession>A0AAE4BRU1</accession>
<dbReference type="AlphaFoldDB" id="A0AAE4BRU1"/>
<name>A0AAE4BRU1_9BACT</name>
<dbReference type="Proteomes" id="UP001185092">
    <property type="component" value="Unassembled WGS sequence"/>
</dbReference>
<dbReference type="InterPro" id="IPR045534">
    <property type="entry name" value="DUF6428"/>
</dbReference>
<gene>
    <name evidence="1" type="ORF">HNQ88_001219</name>
</gene>